<dbReference type="AlphaFoldDB" id="A0A562T734"/>
<dbReference type="OrthoDB" id="9808753at2"/>
<keyword evidence="1" id="KW-0175">Coiled coil</keyword>
<evidence type="ECO:0000313" key="4">
    <source>
        <dbReference type="Proteomes" id="UP000316778"/>
    </source>
</evidence>
<keyword evidence="4" id="KW-1185">Reference proteome</keyword>
<feature type="chain" id="PRO_5022090966" description="Endosialidase-like protein" evidence="2">
    <location>
        <begin position="21"/>
        <end position="365"/>
    </location>
</feature>
<evidence type="ECO:0008006" key="5">
    <source>
        <dbReference type="Google" id="ProtNLM"/>
    </source>
</evidence>
<accession>A0A562T734</accession>
<proteinExistence type="predicted"/>
<name>A0A562T734_CHIJA</name>
<keyword evidence="2" id="KW-0732">Signal</keyword>
<organism evidence="3 4">
    <name type="scientific">Chitinophaga japonensis</name>
    <name type="common">Flexibacter japonensis</name>
    <dbReference type="NCBI Taxonomy" id="104662"/>
    <lineage>
        <taxon>Bacteria</taxon>
        <taxon>Pseudomonadati</taxon>
        <taxon>Bacteroidota</taxon>
        <taxon>Chitinophagia</taxon>
        <taxon>Chitinophagales</taxon>
        <taxon>Chitinophagaceae</taxon>
        <taxon>Chitinophaga</taxon>
    </lineage>
</organism>
<evidence type="ECO:0000256" key="1">
    <source>
        <dbReference type="SAM" id="Coils"/>
    </source>
</evidence>
<evidence type="ECO:0000256" key="2">
    <source>
        <dbReference type="SAM" id="SignalP"/>
    </source>
</evidence>
<feature type="signal peptide" evidence="2">
    <location>
        <begin position="1"/>
        <end position="20"/>
    </location>
</feature>
<dbReference type="EMBL" id="VLLG01000003">
    <property type="protein sequence ID" value="TWI89345.1"/>
    <property type="molecule type" value="Genomic_DNA"/>
</dbReference>
<sequence>MIKYYMALLTAGLLPLCTLAQNLNAPVGIGTTSPQFSLHVSTNTTTGFAVQNTVPLSGTSGAFLRLYNSGTPNAADQGLGGLLWGTNPSQGAYSIGAQLVASTEGPWTIGSSQPTYMRFLTTSSGTATLSERMRITAAGNVGIGTANPLSGTSNAGLHISKGNHSTIVLGDPFNGYGGFVQTSDNKQRVFIGANLYDDVAGSWKVAQSGKGVAGISIIADEGTWGTVIDFVTSSGGTYNRSMSILGNGDVGIGTSDTKGYKLAIAGSMIAEKVKVKLQGGWPDYVFADDYKLPDLAEVARYVKEHRHLPGMPAAKEVEQEGLDVGEMNKRLLKQVEEMMLYMMRQQTKIEALQEEIEKLKSNKIN</sequence>
<evidence type="ECO:0000313" key="3">
    <source>
        <dbReference type="EMBL" id="TWI89345.1"/>
    </source>
</evidence>
<protein>
    <recommendedName>
        <fullName evidence="5">Endosialidase-like protein</fullName>
    </recommendedName>
</protein>
<gene>
    <name evidence="3" type="ORF">LX66_3442</name>
</gene>
<reference evidence="3 4" key="1">
    <citation type="journal article" date="2013" name="Stand. Genomic Sci.">
        <title>Genomic Encyclopedia of Type Strains, Phase I: The one thousand microbial genomes (KMG-I) project.</title>
        <authorList>
            <person name="Kyrpides N.C."/>
            <person name="Woyke T."/>
            <person name="Eisen J.A."/>
            <person name="Garrity G."/>
            <person name="Lilburn T.G."/>
            <person name="Beck B.J."/>
            <person name="Whitman W.B."/>
            <person name="Hugenholtz P."/>
            <person name="Klenk H.P."/>
        </authorList>
    </citation>
    <scope>NUCLEOTIDE SEQUENCE [LARGE SCALE GENOMIC DNA]</scope>
    <source>
        <strain evidence="3 4">DSM 13484</strain>
    </source>
</reference>
<feature type="coiled-coil region" evidence="1">
    <location>
        <begin position="335"/>
        <end position="362"/>
    </location>
</feature>
<dbReference type="RefSeq" id="WP_145715608.1">
    <property type="nucleotide sequence ID" value="NZ_BAAAFY010000001.1"/>
</dbReference>
<comment type="caution">
    <text evidence="3">The sequence shown here is derived from an EMBL/GenBank/DDBJ whole genome shotgun (WGS) entry which is preliminary data.</text>
</comment>
<dbReference type="Proteomes" id="UP000316778">
    <property type="component" value="Unassembled WGS sequence"/>
</dbReference>